<dbReference type="EMBL" id="CP011502">
    <property type="protein sequence ID" value="ALX03360.1"/>
    <property type="molecule type" value="Genomic_DNA"/>
</dbReference>
<name>A0A0U4ASC7_9ACTN</name>
<evidence type="ECO:0000313" key="3">
    <source>
        <dbReference type="Proteomes" id="UP000067689"/>
    </source>
</evidence>
<dbReference type="PROSITE" id="PS51318">
    <property type="entry name" value="TAT"/>
    <property type="match status" value="1"/>
</dbReference>
<dbReference type="AlphaFoldDB" id="A0A0U4ASC7"/>
<organism evidence="2 3">
    <name type="scientific">Aeromicrobium erythreum</name>
    <dbReference type="NCBI Taxonomy" id="2041"/>
    <lineage>
        <taxon>Bacteria</taxon>
        <taxon>Bacillati</taxon>
        <taxon>Actinomycetota</taxon>
        <taxon>Actinomycetes</taxon>
        <taxon>Propionibacteriales</taxon>
        <taxon>Nocardioidaceae</taxon>
        <taxon>Aeromicrobium</taxon>
    </lineage>
</organism>
<protein>
    <submittedName>
        <fullName evidence="2">Phosphatase</fullName>
    </submittedName>
</protein>
<dbReference type="PANTHER" id="PTHR35399:SF2">
    <property type="entry name" value="DUF839 DOMAIN-CONTAINING PROTEIN"/>
    <property type="match status" value="1"/>
</dbReference>
<dbReference type="STRING" id="2041.AERYTH_00910"/>
<keyword evidence="3" id="KW-1185">Reference proteome</keyword>
<feature type="region of interest" description="Disordered" evidence="1">
    <location>
        <begin position="634"/>
        <end position="655"/>
    </location>
</feature>
<gene>
    <name evidence="2" type="ORF">AERYTH_00910</name>
</gene>
<proteinExistence type="predicted"/>
<dbReference type="SUPFAM" id="SSF63829">
    <property type="entry name" value="Calcium-dependent phosphotriesterase"/>
    <property type="match status" value="1"/>
</dbReference>
<evidence type="ECO:0000313" key="2">
    <source>
        <dbReference type="EMBL" id="ALX03360.1"/>
    </source>
</evidence>
<dbReference type="OrthoDB" id="9801383at2"/>
<dbReference type="InterPro" id="IPR006311">
    <property type="entry name" value="TAT_signal"/>
</dbReference>
<dbReference type="KEGG" id="aer:AERYTH_00910"/>
<accession>A0A0U4ASC7</accession>
<reference evidence="2 3" key="1">
    <citation type="journal article" date="1991" name="Int. J. Syst. Bacteriol.">
        <title>Description of the erythromycin-producing bacterium Arthrobacter sp. strain NRRL B-3381 as Aeromicrobium erythreum gen. nov., sp. nov.</title>
        <authorList>
            <person name="Miller E.S."/>
            <person name="Woese C.R."/>
            <person name="Brenner S."/>
        </authorList>
    </citation>
    <scope>NUCLEOTIDE SEQUENCE [LARGE SCALE GENOMIC DNA]</scope>
    <source>
        <strain evidence="2 3">AR18</strain>
    </source>
</reference>
<sequence length="671" mass="72354">MTCLYRCGDACSHDAPNTSSNETFADVMAQVASRRGVLRAGAVIGAATAATAAFAGPVAAAPVSLPAAQGGPASTTVKKGPFGLRFRPVAPNTADALTVPEGYTQDVVIRWGDPLFKDSPRWSPTTQSGAAQRRQFGFNNDFLALLPLARGTQLLVANHEYTTEEMMYPGYDPANPTKEQVETSWAAHGLSVVTVQETRSGSLKPVVGHRLNRRFHTQSRFVLTGPVAGHALVRTKADPKGRTVLGTLNNCSGGTTPWGTWLTAEENFNQYFANAAQVSDPTTAQRLARYGVSGNATTRQWEKFDERFDLTVEPNEVNRFGWIVEIDPYDPTSTPRKRTALGRFKHEAAQPRITKDGRVAVYMGDDERFDYLYKFVSRDKVKKGTSRAAKRHNDTLLDHGTLYVARLTGDSPSAQIDGSGTLPKDGEFDGSGAWIPLVSGDRSFVQGFTAEEVLLFTRLAADQVGATKMDRPEDVEPSPVSGKVYVALTNNSNRGASGKAGPDEANPRKANKNGHVLELTERRNDSASTRFEWNLLLVCGDPSDPSTYFGGYDKSQVSPISCPDNVAFDRHGNLWISTDGNALGSNDGLFGVAVEGRDRGLTRQFLTVPFGAETCGPVVQRKRVLVCVQHPGEKDGATADAPASHWPDGGTSLPRPAIALVRRKDGGDIGA</sequence>
<dbReference type="Proteomes" id="UP000067689">
    <property type="component" value="Chromosome"/>
</dbReference>
<feature type="region of interest" description="Disordered" evidence="1">
    <location>
        <begin position="491"/>
        <end position="514"/>
    </location>
</feature>
<evidence type="ECO:0000256" key="1">
    <source>
        <dbReference type="SAM" id="MobiDB-lite"/>
    </source>
</evidence>
<dbReference type="InterPro" id="IPR008557">
    <property type="entry name" value="PhoX"/>
</dbReference>
<dbReference type="PATRIC" id="fig|2041.4.peg.188"/>
<dbReference type="PANTHER" id="PTHR35399">
    <property type="entry name" value="SLR8030 PROTEIN"/>
    <property type="match status" value="1"/>
</dbReference>
<dbReference type="Pfam" id="PF05787">
    <property type="entry name" value="PhoX"/>
    <property type="match status" value="1"/>
</dbReference>